<reference evidence="3 4" key="1">
    <citation type="journal article" date="2018" name="Mol. Ecol.">
        <title>The obligate alkalophilic soda-lake fungus Sodiomyces alkalinus has shifted to a protein diet.</title>
        <authorList>
            <person name="Grum-Grzhimaylo A.A."/>
            <person name="Falkoski D.L."/>
            <person name="van den Heuvel J."/>
            <person name="Valero-Jimenez C.A."/>
            <person name="Min B."/>
            <person name="Choi I.G."/>
            <person name="Lipzen A."/>
            <person name="Daum C.G."/>
            <person name="Aanen D.K."/>
            <person name="Tsang A."/>
            <person name="Henrissat B."/>
            <person name="Bilanenko E.N."/>
            <person name="de Vries R.P."/>
            <person name="van Kan J.A.L."/>
            <person name="Grigoriev I.V."/>
            <person name="Debets A.J.M."/>
        </authorList>
    </citation>
    <scope>NUCLEOTIDE SEQUENCE [LARGE SCALE GENOMIC DNA]</scope>
    <source>
        <strain evidence="3 4">F11</strain>
    </source>
</reference>
<feature type="region of interest" description="Disordered" evidence="1">
    <location>
        <begin position="74"/>
        <end position="101"/>
    </location>
</feature>
<evidence type="ECO:0000313" key="3">
    <source>
        <dbReference type="EMBL" id="ROT36798.1"/>
    </source>
</evidence>
<keyword evidence="2" id="KW-0472">Membrane</keyword>
<protein>
    <submittedName>
        <fullName evidence="3">Uncharacterized protein</fullName>
    </submittedName>
</protein>
<keyword evidence="2" id="KW-0812">Transmembrane</keyword>
<feature type="transmembrane region" description="Helical" evidence="2">
    <location>
        <begin position="20"/>
        <end position="47"/>
    </location>
</feature>
<dbReference type="RefSeq" id="XP_028464604.1">
    <property type="nucleotide sequence ID" value="XM_028612357.1"/>
</dbReference>
<evidence type="ECO:0000256" key="1">
    <source>
        <dbReference type="SAM" id="MobiDB-lite"/>
    </source>
</evidence>
<feature type="compositionally biased region" description="Basic and acidic residues" evidence="1">
    <location>
        <begin position="74"/>
        <end position="85"/>
    </location>
</feature>
<keyword evidence="4" id="KW-1185">Reference proteome</keyword>
<dbReference type="GeneID" id="39580835"/>
<keyword evidence="2" id="KW-1133">Transmembrane helix</keyword>
<organism evidence="3 4">
    <name type="scientific">Sodiomyces alkalinus (strain CBS 110278 / VKM F-3762 / F11)</name>
    <name type="common">Alkaliphilic filamentous fungus</name>
    <dbReference type="NCBI Taxonomy" id="1314773"/>
    <lineage>
        <taxon>Eukaryota</taxon>
        <taxon>Fungi</taxon>
        <taxon>Dikarya</taxon>
        <taxon>Ascomycota</taxon>
        <taxon>Pezizomycotina</taxon>
        <taxon>Sordariomycetes</taxon>
        <taxon>Hypocreomycetidae</taxon>
        <taxon>Glomerellales</taxon>
        <taxon>Plectosphaerellaceae</taxon>
        <taxon>Sodiomyces</taxon>
    </lineage>
</organism>
<dbReference type="AlphaFoldDB" id="A0A3N2PQP5"/>
<gene>
    <name evidence="3" type="ORF">SODALDRAFT_334997</name>
</gene>
<dbReference type="Proteomes" id="UP000272025">
    <property type="component" value="Unassembled WGS sequence"/>
</dbReference>
<name>A0A3N2PQP5_SODAK</name>
<accession>A0A3N2PQP5</accession>
<proteinExistence type="predicted"/>
<evidence type="ECO:0000256" key="2">
    <source>
        <dbReference type="SAM" id="Phobius"/>
    </source>
</evidence>
<dbReference type="EMBL" id="ML119058">
    <property type="protein sequence ID" value="ROT36798.1"/>
    <property type="molecule type" value="Genomic_DNA"/>
</dbReference>
<evidence type="ECO:0000313" key="4">
    <source>
        <dbReference type="Proteomes" id="UP000272025"/>
    </source>
</evidence>
<sequence length="125" mass="14608">MLRVLGLSLYDIDAGLNMSLLYRLATFFGIISFLYMHGVVRVGFLFINYSFTVLYLRCPYDFFSTEYHHVYKHNNHDQRKTESSEYRPSIQDSATLGSCEPTNYHDCKGVRSIKTKRYHYATPSP</sequence>